<dbReference type="Proteomes" id="UP000229740">
    <property type="component" value="Unassembled WGS sequence"/>
</dbReference>
<evidence type="ECO:0000313" key="1">
    <source>
        <dbReference type="EMBL" id="PID57558.1"/>
    </source>
</evidence>
<dbReference type="InterPro" id="IPR058303">
    <property type="entry name" value="DUF7990"/>
</dbReference>
<comment type="caution">
    <text evidence="1">The sequence shown here is derived from an EMBL/GenBank/DDBJ whole genome shotgun (WGS) entry which is preliminary data.</text>
</comment>
<sequence length="95" mass="10747">MLNAFQESLRALREFFQGIGQAFKKTSTDKLEFELRELENMFGVLVLGSFIGIPSPPSGISLRLLPHMSREILIMSERTRDLDDIFGEIAGLMDI</sequence>
<dbReference type="EMBL" id="PDPS01000026">
    <property type="protein sequence ID" value="PID57558.1"/>
    <property type="molecule type" value="Genomic_DNA"/>
</dbReference>
<dbReference type="AlphaFoldDB" id="A0A2G6E704"/>
<gene>
    <name evidence="1" type="ORF">CSB45_06940</name>
</gene>
<dbReference type="Pfam" id="PF25952">
    <property type="entry name" value="DUF7990"/>
    <property type="match status" value="1"/>
</dbReference>
<proteinExistence type="predicted"/>
<organism evidence="1 2">
    <name type="scientific">candidate division KSB3 bacterium</name>
    <dbReference type="NCBI Taxonomy" id="2044937"/>
    <lineage>
        <taxon>Bacteria</taxon>
        <taxon>candidate division KSB3</taxon>
    </lineage>
</organism>
<reference evidence="1 2" key="1">
    <citation type="submission" date="2017-10" db="EMBL/GenBank/DDBJ databases">
        <title>Novel microbial diversity and functional potential in the marine mammal oral microbiome.</title>
        <authorList>
            <person name="Dudek N.K."/>
            <person name="Sun C.L."/>
            <person name="Burstein D."/>
            <person name="Kantor R.S."/>
            <person name="Aliaga Goltsman D.S."/>
            <person name="Bik E.M."/>
            <person name="Thomas B.C."/>
            <person name="Banfield J.F."/>
            <person name="Relman D.A."/>
        </authorList>
    </citation>
    <scope>NUCLEOTIDE SEQUENCE [LARGE SCALE GENOMIC DNA]</scope>
    <source>
        <strain evidence="1">DOLZORAL124_49_17</strain>
    </source>
</reference>
<protein>
    <submittedName>
        <fullName evidence="1">Uncharacterized protein</fullName>
    </submittedName>
</protein>
<name>A0A2G6E704_9BACT</name>
<accession>A0A2G6E704</accession>
<evidence type="ECO:0000313" key="2">
    <source>
        <dbReference type="Proteomes" id="UP000229740"/>
    </source>
</evidence>